<evidence type="ECO:0000256" key="2">
    <source>
        <dbReference type="ARBA" id="ARBA00022679"/>
    </source>
</evidence>
<dbReference type="EC" id="2.5.1.18" evidence="1"/>
<dbReference type="SUPFAM" id="SSF47616">
    <property type="entry name" value="GST C-terminal domain-like"/>
    <property type="match status" value="1"/>
</dbReference>
<dbReference type="FunFam" id="3.40.30.10:FF:000014">
    <property type="entry name" value="Tau class glutathione S-transferase"/>
    <property type="match status" value="1"/>
</dbReference>
<dbReference type="EMBL" id="OX465084">
    <property type="protein sequence ID" value="CAI9298589.1"/>
    <property type="molecule type" value="Genomic_DNA"/>
</dbReference>
<dbReference type="GO" id="GO:0006749">
    <property type="term" value="P:glutathione metabolic process"/>
    <property type="evidence" value="ECO:0007669"/>
    <property type="project" value="InterPro"/>
</dbReference>
<dbReference type="PANTHER" id="PTHR11260">
    <property type="entry name" value="GLUTATHIONE S-TRANSFERASE, GST, SUPERFAMILY, GST DOMAIN CONTAINING"/>
    <property type="match status" value="1"/>
</dbReference>
<dbReference type="InterPro" id="IPR036249">
    <property type="entry name" value="Thioredoxin-like_sf"/>
</dbReference>
<dbReference type="InterPro" id="IPR045074">
    <property type="entry name" value="GST_C_Tau"/>
</dbReference>
<reference evidence="7" key="1">
    <citation type="submission" date="2023-04" db="EMBL/GenBank/DDBJ databases">
        <authorList>
            <person name="Vijverberg K."/>
            <person name="Xiong W."/>
            <person name="Schranz E."/>
        </authorList>
    </citation>
    <scope>NUCLEOTIDE SEQUENCE</scope>
</reference>
<comment type="catalytic activity">
    <reaction evidence="3">
        <text>RX + glutathione = an S-substituted glutathione + a halide anion + H(+)</text>
        <dbReference type="Rhea" id="RHEA:16437"/>
        <dbReference type="ChEBI" id="CHEBI:15378"/>
        <dbReference type="ChEBI" id="CHEBI:16042"/>
        <dbReference type="ChEBI" id="CHEBI:17792"/>
        <dbReference type="ChEBI" id="CHEBI:57925"/>
        <dbReference type="ChEBI" id="CHEBI:90779"/>
        <dbReference type="EC" id="2.5.1.18"/>
    </reaction>
</comment>
<dbReference type="InterPro" id="IPR004045">
    <property type="entry name" value="Glutathione_S-Trfase_N"/>
</dbReference>
<dbReference type="CDD" id="cd03058">
    <property type="entry name" value="GST_N_Tau"/>
    <property type="match status" value="1"/>
</dbReference>
<dbReference type="SFLD" id="SFLDG00358">
    <property type="entry name" value="Main_(cytGST)"/>
    <property type="match status" value="1"/>
</dbReference>
<evidence type="ECO:0000313" key="7">
    <source>
        <dbReference type="EMBL" id="CAI9298589.1"/>
    </source>
</evidence>
<dbReference type="Gene3D" id="3.40.30.10">
    <property type="entry name" value="Glutaredoxin"/>
    <property type="match status" value="1"/>
</dbReference>
<dbReference type="PROSITE" id="PS50404">
    <property type="entry name" value="GST_NTER"/>
    <property type="match status" value="1"/>
</dbReference>
<feature type="domain" description="GST C-terminal" evidence="6">
    <location>
        <begin position="138"/>
        <end position="200"/>
    </location>
</feature>
<dbReference type="GO" id="GO:0005737">
    <property type="term" value="C:cytoplasm"/>
    <property type="evidence" value="ECO:0007669"/>
    <property type="project" value="TreeGrafter"/>
</dbReference>
<dbReference type="SUPFAM" id="SSF52833">
    <property type="entry name" value="Thioredoxin-like"/>
    <property type="match status" value="1"/>
</dbReference>
<keyword evidence="8" id="KW-1185">Reference proteome</keyword>
<evidence type="ECO:0000259" key="6">
    <source>
        <dbReference type="PROSITE" id="PS50405"/>
    </source>
</evidence>
<gene>
    <name evidence="7" type="ORF">LSALG_LOCUS37345</name>
</gene>
<dbReference type="InterPro" id="IPR040079">
    <property type="entry name" value="Glutathione_S-Trfase"/>
</dbReference>
<dbReference type="Proteomes" id="UP001177003">
    <property type="component" value="Chromosome 8"/>
</dbReference>
<dbReference type="InterPro" id="IPR045073">
    <property type="entry name" value="Omega/Tau-like"/>
</dbReference>
<dbReference type="InterPro" id="IPR010987">
    <property type="entry name" value="Glutathione-S-Trfase_C-like"/>
</dbReference>
<evidence type="ECO:0000259" key="5">
    <source>
        <dbReference type="PROSITE" id="PS50404"/>
    </source>
</evidence>
<name>A0AA35ZTG6_LACSI</name>
<evidence type="ECO:0000256" key="3">
    <source>
        <dbReference type="ARBA" id="ARBA00047960"/>
    </source>
</evidence>
<feature type="domain" description="GST N-terminal" evidence="5">
    <location>
        <begin position="53"/>
        <end position="132"/>
    </location>
</feature>
<dbReference type="AlphaFoldDB" id="A0AA35ZTG6"/>
<dbReference type="Gene3D" id="1.20.1050.10">
    <property type="match status" value="1"/>
</dbReference>
<dbReference type="SFLD" id="SFLDG01152">
    <property type="entry name" value="Main.3:_Omega-_and_Tau-like"/>
    <property type="match status" value="1"/>
</dbReference>
<dbReference type="InterPro" id="IPR036282">
    <property type="entry name" value="Glutathione-S-Trfase_C_sf"/>
</dbReference>
<dbReference type="GO" id="GO:0004364">
    <property type="term" value="F:glutathione transferase activity"/>
    <property type="evidence" value="ECO:0007669"/>
    <property type="project" value="UniProtKB-EC"/>
</dbReference>
<dbReference type="Pfam" id="PF02798">
    <property type="entry name" value="GST_N"/>
    <property type="match status" value="1"/>
</dbReference>
<feature type="signal peptide" evidence="4">
    <location>
        <begin position="1"/>
        <end position="18"/>
    </location>
</feature>
<feature type="chain" id="PRO_5041434144" description="glutathione transferase" evidence="4">
    <location>
        <begin position="19"/>
        <end position="407"/>
    </location>
</feature>
<keyword evidence="4" id="KW-0732">Signal</keyword>
<protein>
    <recommendedName>
        <fullName evidence="1">glutathione transferase</fullName>
        <ecNumber evidence="1">2.5.1.18</ecNumber>
    </recommendedName>
</protein>
<dbReference type="PROSITE" id="PS50405">
    <property type="entry name" value="GST_CTER"/>
    <property type="match status" value="1"/>
</dbReference>
<proteinExistence type="predicted"/>
<dbReference type="PANTHER" id="PTHR11260:SF756">
    <property type="entry name" value="GLUTATHIONE S-TRANSFERASE PARA-RELATED"/>
    <property type="match status" value="1"/>
</dbReference>
<evidence type="ECO:0000256" key="1">
    <source>
        <dbReference type="ARBA" id="ARBA00012452"/>
    </source>
</evidence>
<dbReference type="CDD" id="cd03185">
    <property type="entry name" value="GST_C_Tau"/>
    <property type="match status" value="1"/>
</dbReference>
<dbReference type="SFLD" id="SFLDS00019">
    <property type="entry name" value="Glutathione_Transferase_(cytos"/>
    <property type="match status" value="1"/>
</dbReference>
<evidence type="ECO:0000313" key="8">
    <source>
        <dbReference type="Proteomes" id="UP001177003"/>
    </source>
</evidence>
<organism evidence="7 8">
    <name type="scientific">Lactuca saligna</name>
    <name type="common">Willowleaf lettuce</name>
    <dbReference type="NCBI Taxonomy" id="75948"/>
    <lineage>
        <taxon>Eukaryota</taxon>
        <taxon>Viridiplantae</taxon>
        <taxon>Streptophyta</taxon>
        <taxon>Embryophyta</taxon>
        <taxon>Tracheophyta</taxon>
        <taxon>Spermatophyta</taxon>
        <taxon>Magnoliopsida</taxon>
        <taxon>eudicotyledons</taxon>
        <taxon>Gunneridae</taxon>
        <taxon>Pentapetalae</taxon>
        <taxon>asterids</taxon>
        <taxon>campanulids</taxon>
        <taxon>Asterales</taxon>
        <taxon>Asteraceae</taxon>
        <taxon>Cichorioideae</taxon>
        <taxon>Cichorieae</taxon>
        <taxon>Lactucinae</taxon>
        <taxon>Lactuca</taxon>
    </lineage>
</organism>
<keyword evidence="2" id="KW-0808">Transferase</keyword>
<sequence length="407" mass="46053">MFVCILLYLVSQAGKIHSRLNLKLLLQFPLIPTIVVGQNLDPYEITYCYKMNDELILLDCWASSYGMRVKIALAEKGLEYECREENFQEKSHLLLKSNPIHKTIPVLVHNGNPICESLNIVRYIDEFWPHKSPLLPSDPYKRSQNLFWADYIDKKIYSIGKRVWRGKGDEDQEIAKREFIECLKKLEDELGNKPYFGGENGRPKGRTNWATAQGITSYRGITFQQVATGVEIIFGPILSIPGSRMQMQLLEAGKRRPTGTLFLLPLAIDVIAMGMLLLETHKGEIIVIYVDYNDSKNNRGRLIFFQRSSPSPVKEYHYRQHLHATIVGATNTHRKNHRCRHRTPPSSSPAALLTITASSLSTSLSYITPPSITLSHSSFFFNTCSPLSLCLISDLQASTGLSVLPPT</sequence>
<accession>A0AA35ZTG6</accession>
<evidence type="ECO:0000256" key="4">
    <source>
        <dbReference type="SAM" id="SignalP"/>
    </source>
</evidence>